<evidence type="ECO:0000313" key="1">
    <source>
        <dbReference type="EMBL" id="KAI3788792.1"/>
    </source>
</evidence>
<proteinExistence type="predicted"/>
<sequence>MWLGTCVNRGCVPSKSLLAFSGRMRELQNEHYMKSFGLQVAAARYNRQGLADHAPNPATKRTSSSASKPSPVAKPSLSLPGVTESSRRFNGIRDSSPFNILSPGNPGSSLPSRLNLHSQYLGQTSRVPILSPPNSSHPSSVQPPLTQVPGIPRNLPPFSRNNEQHHSYFGPSNETRNMV</sequence>
<gene>
    <name evidence="1" type="ORF">L2E82_01570</name>
</gene>
<protein>
    <submittedName>
        <fullName evidence="1">Uncharacterized protein</fullName>
    </submittedName>
</protein>
<comment type="caution">
    <text evidence="1">The sequence shown here is derived from an EMBL/GenBank/DDBJ whole genome shotgun (WGS) entry which is preliminary data.</text>
</comment>
<reference evidence="2" key="1">
    <citation type="journal article" date="2022" name="Mol. Ecol. Resour.">
        <title>The genomes of chicory, endive, great burdock and yacon provide insights into Asteraceae palaeo-polyploidization history and plant inulin production.</title>
        <authorList>
            <person name="Fan W."/>
            <person name="Wang S."/>
            <person name="Wang H."/>
            <person name="Wang A."/>
            <person name="Jiang F."/>
            <person name="Liu H."/>
            <person name="Zhao H."/>
            <person name="Xu D."/>
            <person name="Zhang Y."/>
        </authorList>
    </citation>
    <scope>NUCLEOTIDE SEQUENCE [LARGE SCALE GENOMIC DNA]</scope>
    <source>
        <strain evidence="2">cv. Punajuju</strain>
    </source>
</reference>
<dbReference type="Proteomes" id="UP001055811">
    <property type="component" value="Linkage Group LG01"/>
</dbReference>
<evidence type="ECO:0000313" key="2">
    <source>
        <dbReference type="Proteomes" id="UP001055811"/>
    </source>
</evidence>
<name>A0ACB9GZN7_CICIN</name>
<accession>A0ACB9GZN7</accession>
<dbReference type="EMBL" id="CM042009">
    <property type="protein sequence ID" value="KAI3788792.1"/>
    <property type="molecule type" value="Genomic_DNA"/>
</dbReference>
<organism evidence="1 2">
    <name type="scientific">Cichorium intybus</name>
    <name type="common">Chicory</name>
    <dbReference type="NCBI Taxonomy" id="13427"/>
    <lineage>
        <taxon>Eukaryota</taxon>
        <taxon>Viridiplantae</taxon>
        <taxon>Streptophyta</taxon>
        <taxon>Embryophyta</taxon>
        <taxon>Tracheophyta</taxon>
        <taxon>Spermatophyta</taxon>
        <taxon>Magnoliopsida</taxon>
        <taxon>eudicotyledons</taxon>
        <taxon>Gunneridae</taxon>
        <taxon>Pentapetalae</taxon>
        <taxon>asterids</taxon>
        <taxon>campanulids</taxon>
        <taxon>Asterales</taxon>
        <taxon>Asteraceae</taxon>
        <taxon>Cichorioideae</taxon>
        <taxon>Cichorieae</taxon>
        <taxon>Cichoriinae</taxon>
        <taxon>Cichorium</taxon>
    </lineage>
</organism>
<keyword evidence="2" id="KW-1185">Reference proteome</keyword>
<reference evidence="1 2" key="2">
    <citation type="journal article" date="2022" name="Mol. Ecol. Resour.">
        <title>The genomes of chicory, endive, great burdock and yacon provide insights into Asteraceae paleo-polyploidization history and plant inulin production.</title>
        <authorList>
            <person name="Fan W."/>
            <person name="Wang S."/>
            <person name="Wang H."/>
            <person name="Wang A."/>
            <person name="Jiang F."/>
            <person name="Liu H."/>
            <person name="Zhao H."/>
            <person name="Xu D."/>
            <person name="Zhang Y."/>
        </authorList>
    </citation>
    <scope>NUCLEOTIDE SEQUENCE [LARGE SCALE GENOMIC DNA]</scope>
    <source>
        <strain evidence="2">cv. Punajuju</strain>
        <tissue evidence="1">Leaves</tissue>
    </source>
</reference>